<keyword evidence="1" id="KW-0378">Hydrolase</keyword>
<gene>
    <name evidence="1" type="ORF">K8V56_19140</name>
</gene>
<name>A0A921G1P1_SPOPS</name>
<dbReference type="AlphaFoldDB" id="A0A921G1P1"/>
<sequence length="333" mass="37635">MQLKVFDIHSDLFTDIAWRRSQGETNVFDRIHYPQLKKGGVDSMICVFWVEPAFRQDPITRFRLIFKLVMDDLRTSRHANVCVTVDDMTDAVGSGKINLFLGVEGMSFLEQWGQQSIEDNIENAFDKLHADKIRHTIFVWNEWNALASGTGSPDEPEKRGLTNLGELAVKKANDLNWVLDASHFDESSFWSMHNASTQPMIASHSNAFALCSQERNLTDDQLKAIAARGGLIGLNAFSGFVDKTNPTLDRFIDHAVYIADLVGPQHLAFGFDFLDYLSPHDLGEPFSSSTKDLENVTKVPDLLERMTIRGFSSKELEGISFNNAFDYMKKMLK</sequence>
<protein>
    <submittedName>
        <fullName evidence="1">Membrane dipeptidase</fullName>
        <ecNumber evidence="1">3.4.13.-</ecNumber>
    </submittedName>
</protein>
<dbReference type="InterPro" id="IPR008257">
    <property type="entry name" value="Pept_M19"/>
</dbReference>
<dbReference type="Pfam" id="PF01244">
    <property type="entry name" value="Peptidase_M19"/>
    <property type="match status" value="1"/>
</dbReference>
<reference evidence="1" key="1">
    <citation type="journal article" date="2021" name="PeerJ">
        <title>Extensive microbial diversity within the chicken gut microbiome revealed by metagenomics and culture.</title>
        <authorList>
            <person name="Gilroy R."/>
            <person name="Ravi A."/>
            <person name="Getino M."/>
            <person name="Pursley I."/>
            <person name="Horton D.L."/>
            <person name="Alikhan N.F."/>
            <person name="Baker D."/>
            <person name="Gharbi K."/>
            <person name="Hall N."/>
            <person name="Watson M."/>
            <person name="Adriaenssens E.M."/>
            <person name="Foster-Nyarko E."/>
            <person name="Jarju S."/>
            <person name="Secka A."/>
            <person name="Antonio M."/>
            <person name="Oren A."/>
            <person name="Chaudhuri R.R."/>
            <person name="La Ragione R."/>
            <person name="Hildebrand F."/>
            <person name="Pallen M.J."/>
        </authorList>
    </citation>
    <scope>NUCLEOTIDE SEQUENCE</scope>
    <source>
        <strain evidence="1">CHK171-7178</strain>
    </source>
</reference>
<dbReference type="EMBL" id="DYWT01000285">
    <property type="protein sequence ID" value="HJF33888.1"/>
    <property type="molecule type" value="Genomic_DNA"/>
</dbReference>
<dbReference type="GO" id="GO:0070573">
    <property type="term" value="F:metallodipeptidase activity"/>
    <property type="evidence" value="ECO:0007669"/>
    <property type="project" value="InterPro"/>
</dbReference>
<dbReference type="PANTHER" id="PTHR10443:SF12">
    <property type="entry name" value="DIPEPTIDASE"/>
    <property type="match status" value="1"/>
</dbReference>
<dbReference type="GO" id="GO:0006508">
    <property type="term" value="P:proteolysis"/>
    <property type="evidence" value="ECO:0007669"/>
    <property type="project" value="InterPro"/>
</dbReference>
<keyword evidence="1" id="KW-0224">Dipeptidase</keyword>
<accession>A0A921G1P1</accession>
<keyword evidence="1" id="KW-0645">Protease</keyword>
<dbReference type="Proteomes" id="UP000698173">
    <property type="component" value="Unassembled WGS sequence"/>
</dbReference>
<dbReference type="InterPro" id="IPR032466">
    <property type="entry name" value="Metal_Hydrolase"/>
</dbReference>
<proteinExistence type="predicted"/>
<reference evidence="1" key="2">
    <citation type="submission" date="2021-09" db="EMBL/GenBank/DDBJ databases">
        <authorList>
            <person name="Gilroy R."/>
        </authorList>
    </citation>
    <scope>NUCLEOTIDE SEQUENCE</scope>
    <source>
        <strain evidence="1">CHK171-7178</strain>
    </source>
</reference>
<dbReference type="PROSITE" id="PS51365">
    <property type="entry name" value="RENAL_DIPEPTIDASE_2"/>
    <property type="match status" value="1"/>
</dbReference>
<dbReference type="SUPFAM" id="SSF51556">
    <property type="entry name" value="Metallo-dependent hydrolases"/>
    <property type="match status" value="1"/>
</dbReference>
<dbReference type="PANTHER" id="PTHR10443">
    <property type="entry name" value="MICROSOMAL DIPEPTIDASE"/>
    <property type="match status" value="1"/>
</dbReference>
<comment type="caution">
    <text evidence="1">The sequence shown here is derived from an EMBL/GenBank/DDBJ whole genome shotgun (WGS) entry which is preliminary data.</text>
</comment>
<organism evidence="1 2">
    <name type="scientific">Sporosarcina psychrophila</name>
    <name type="common">Bacillus psychrophilus</name>
    <dbReference type="NCBI Taxonomy" id="1476"/>
    <lineage>
        <taxon>Bacteria</taxon>
        <taxon>Bacillati</taxon>
        <taxon>Bacillota</taxon>
        <taxon>Bacilli</taxon>
        <taxon>Bacillales</taxon>
        <taxon>Caryophanaceae</taxon>
        <taxon>Sporosarcina</taxon>
    </lineage>
</organism>
<dbReference type="Gene3D" id="3.20.20.140">
    <property type="entry name" value="Metal-dependent hydrolases"/>
    <property type="match status" value="1"/>
</dbReference>
<evidence type="ECO:0000313" key="2">
    <source>
        <dbReference type="Proteomes" id="UP000698173"/>
    </source>
</evidence>
<evidence type="ECO:0000313" key="1">
    <source>
        <dbReference type="EMBL" id="HJF33888.1"/>
    </source>
</evidence>
<dbReference type="EC" id="3.4.13.-" evidence="1"/>